<keyword evidence="6" id="KW-0812">Transmembrane</keyword>
<dbReference type="InterPro" id="IPR041033">
    <property type="entry name" value="SpaA_PFL_dom_1"/>
</dbReference>
<keyword evidence="2" id="KW-0964">Secreted</keyword>
<evidence type="ECO:0000256" key="2">
    <source>
        <dbReference type="ARBA" id="ARBA00022525"/>
    </source>
</evidence>
<gene>
    <name evidence="9" type="ORF">RV00_GL002136</name>
</gene>
<dbReference type="AlphaFoldDB" id="A0A1L8SVU1"/>
<dbReference type="InterPro" id="IPR036465">
    <property type="entry name" value="vWFA_dom_sf"/>
</dbReference>
<dbReference type="Gene3D" id="3.40.50.410">
    <property type="entry name" value="von Willebrand factor, type A domain"/>
    <property type="match status" value="1"/>
</dbReference>
<dbReference type="InterPro" id="IPR008454">
    <property type="entry name" value="Collagen-bd_Cna-like_B-typ_dom"/>
</dbReference>
<evidence type="ECO:0000256" key="3">
    <source>
        <dbReference type="ARBA" id="ARBA00022729"/>
    </source>
</evidence>
<proteinExistence type="predicted"/>
<comment type="caution">
    <text evidence="9">The sequence shown here is derived from an EMBL/GenBank/DDBJ whole genome shotgun (WGS) entry which is preliminary data.</text>
</comment>
<dbReference type="Pfam" id="PF17802">
    <property type="entry name" value="SpaA"/>
    <property type="match status" value="2"/>
</dbReference>
<keyword evidence="3" id="KW-0732">Signal</keyword>
<dbReference type="Gene3D" id="2.60.40.2110">
    <property type="match status" value="1"/>
</dbReference>
<dbReference type="SUPFAM" id="SSF49478">
    <property type="entry name" value="Cna protein B-type domain"/>
    <property type="match status" value="4"/>
</dbReference>
<dbReference type="Gene3D" id="2.60.40.10">
    <property type="entry name" value="Immunoglobulins"/>
    <property type="match status" value="2"/>
</dbReference>
<dbReference type="CDD" id="cd00198">
    <property type="entry name" value="vWFA"/>
    <property type="match status" value="1"/>
</dbReference>
<dbReference type="Pfam" id="PF21426">
    <property type="entry name" value="GBS104-like_Ig"/>
    <property type="match status" value="1"/>
</dbReference>
<evidence type="ECO:0000256" key="4">
    <source>
        <dbReference type="ARBA" id="ARBA00023088"/>
    </source>
</evidence>
<evidence type="ECO:0000256" key="5">
    <source>
        <dbReference type="SAM" id="MobiDB-lite"/>
    </source>
</evidence>
<dbReference type="Pfam" id="PF00092">
    <property type="entry name" value="VWA"/>
    <property type="match status" value="1"/>
</dbReference>
<dbReference type="PROSITE" id="PS50234">
    <property type="entry name" value="VWFA"/>
    <property type="match status" value="1"/>
</dbReference>
<feature type="transmembrane region" description="Helical" evidence="6">
    <location>
        <begin position="1234"/>
        <end position="1255"/>
    </location>
</feature>
<evidence type="ECO:0000313" key="10">
    <source>
        <dbReference type="Proteomes" id="UP000183700"/>
    </source>
</evidence>
<dbReference type="Pfam" id="PF00746">
    <property type="entry name" value="Gram_pos_anchor"/>
    <property type="match status" value="1"/>
</dbReference>
<accession>A0A1L8SVU1</accession>
<evidence type="ECO:0000313" key="9">
    <source>
        <dbReference type="EMBL" id="OJG35992.1"/>
    </source>
</evidence>
<evidence type="ECO:0000259" key="8">
    <source>
        <dbReference type="PROSITE" id="PS50847"/>
    </source>
</evidence>
<protein>
    <recommendedName>
        <fullName evidence="11">VWFA domain-containing protein</fullName>
    </recommendedName>
</protein>
<name>A0A1L8SVU1_9ENTE</name>
<evidence type="ECO:0008006" key="11">
    <source>
        <dbReference type="Google" id="ProtNLM"/>
    </source>
</evidence>
<organism evidence="9 10">
    <name type="scientific">Enterococcus devriesei</name>
    <dbReference type="NCBI Taxonomy" id="319970"/>
    <lineage>
        <taxon>Bacteria</taxon>
        <taxon>Bacillati</taxon>
        <taxon>Bacillota</taxon>
        <taxon>Bacilli</taxon>
        <taxon>Lactobacillales</taxon>
        <taxon>Enterococcaceae</taxon>
        <taxon>Enterococcus</taxon>
    </lineage>
</organism>
<dbReference type="PROSITE" id="PS50847">
    <property type="entry name" value="GRAM_POS_ANCHORING"/>
    <property type="match status" value="1"/>
</dbReference>
<dbReference type="SMART" id="SM00327">
    <property type="entry name" value="VWA"/>
    <property type="match status" value="1"/>
</dbReference>
<feature type="domain" description="Gram-positive cocci surface proteins LPxTG" evidence="8">
    <location>
        <begin position="1224"/>
        <end position="1261"/>
    </location>
</feature>
<dbReference type="Gene3D" id="2.60.40.1140">
    <property type="entry name" value="Collagen-binding surface protein Cna, B-type domain"/>
    <property type="match status" value="3"/>
</dbReference>
<keyword evidence="6" id="KW-1133">Transmembrane helix</keyword>
<dbReference type="InterPro" id="IPR013783">
    <property type="entry name" value="Ig-like_fold"/>
</dbReference>
<dbReference type="InterPro" id="IPR002035">
    <property type="entry name" value="VWF_A"/>
</dbReference>
<dbReference type="InterPro" id="IPR019931">
    <property type="entry name" value="LPXTG_anchor"/>
</dbReference>
<dbReference type="Pfam" id="PF05738">
    <property type="entry name" value="Cna_B"/>
    <property type="match status" value="3"/>
</dbReference>
<dbReference type="CDD" id="cd00222">
    <property type="entry name" value="CollagenBindB"/>
    <property type="match status" value="3"/>
</dbReference>
<dbReference type="InterPro" id="IPR049319">
    <property type="entry name" value="GBS104-like_Ig"/>
</dbReference>
<keyword evidence="10" id="KW-1185">Reference proteome</keyword>
<keyword evidence="1" id="KW-0134">Cell wall</keyword>
<sequence length="1261" mass="139731">MFSFLAGVFLSTTQVQSETIKKTIIDEDYLNMSYEFEEKAEDSQLLFKFKRRAEDKKVQQRLKMKLTDGKNEPIEYPESASLKADGGWLIEKEFSAEQEKQITVKLSKSIKELNLYVQMDQKSISDESDGKIEENVLKQEKPYVLKLKDEKQATNSSSKKAEGKKEKTTESSQGLIGPKKEKATQNNGPANAPMNSGSGVAMPIYENFAPTYTPDGADGKYPTNAWQPTNQPNVKNYQGGYASTKQWDGNTGWDVTNDNYTNSYIKYGDDTSDPNVSLRKYAQATENENEFKIKLNVKGNITHKPGVDMVFLLDNSGSMVNGPTGSRSRKKNTEDALARIVRELKTNYPSNSDTGLRIGAHIFSDYSWNQGQETFPLSSNKSNWDGIVSGYKGFVVAGQTFTQRGLREAADVFIGAPNIGERQKFLFVLTDGAPNRSWNPEDGHADGTMFLDPYYVTRFSMGTKGNYAGGNPLGANKDRTKLPTMTRGVTSHITTTNSTAKAIKENEGVQIHTIAVNVERFYSDDHPTETLKEGLYRMGSKKANRTSDTASDYFFYDVSNPDELEETFKNWYDAIIRTVDKGKITDPLGDMVDLVDGPRATQVNNGADPIATLDQPEATRTNDNRQINVNNINLTADQEIEVEYTVRLKPSAVANRWYPTNGRTTLEPTSERNTDKLDFGVPSVRKQQTIDELSIPVRKIWDDNNDTSKRPSSITVKLQRSTNGGSWTDVGTKQLSNSNSWTQTFTGLEKGAGIQYRVTEPTQTTGYLPATVSPATINSATPFTGEVQVTNKIKGAAFEIPVEKIWNDNNQTNKRPPKITVKLQRSNGVDWDDIATKDLVASKQWKDSFTVENYEAISYRIVEVGQVTGYEAPQYNQEWFNSDWNPMPAGGIKITNTISAADFVIPVEKVWEDENNQFGTRPTSVTAQLQRLGGTGWESVEEKVLDAGNNWKDNFSAVDGDDSIVYRVQELDRTPGYKAPTMNIAAFTKPELAFVEGTVKITNTLIKTNYQFVKVFDDGATPFSGSDLPKFSVKRKSNGTVLAENLTPNASGEVKIENLTFGTFEVEETHVPQGFQKMSNFDIVVTENGAGTALVVKVNNSTDSYKAKNKLKDFSMTVLKVDEDGSTPLGGATFKLSGPDGYEHTESSDFMFFSNLKPGQYTLEETQAPQDYSKITTPIRITIGVDGTITIPDHSNVSWFGGIMDYGNEITLTVTNKKERDGALPATGEKGIKAFMLVAASLAVAGMITGGVFLIRSRREG</sequence>
<keyword evidence="6" id="KW-0472">Membrane</keyword>
<dbReference type="Proteomes" id="UP000183700">
    <property type="component" value="Unassembled WGS sequence"/>
</dbReference>
<feature type="compositionally biased region" description="Basic and acidic residues" evidence="5">
    <location>
        <begin position="159"/>
        <end position="169"/>
    </location>
</feature>
<keyword evidence="4" id="KW-0572">Peptidoglycan-anchor</keyword>
<reference evidence="9 10" key="1">
    <citation type="submission" date="2014-12" db="EMBL/GenBank/DDBJ databases">
        <title>Draft genome sequences of 29 type strains of Enterococci.</title>
        <authorList>
            <person name="Zhong Z."/>
            <person name="Sun Z."/>
            <person name="Liu W."/>
            <person name="Zhang W."/>
            <person name="Zhang H."/>
        </authorList>
    </citation>
    <scope>NUCLEOTIDE SEQUENCE [LARGE SCALE GENOMIC DNA]</scope>
    <source>
        <strain evidence="9 10">DSM 22802</strain>
    </source>
</reference>
<feature type="domain" description="VWFA" evidence="7">
    <location>
        <begin position="308"/>
        <end position="575"/>
    </location>
</feature>
<evidence type="ECO:0000259" key="7">
    <source>
        <dbReference type="PROSITE" id="PS50234"/>
    </source>
</evidence>
<dbReference type="STRING" id="319970.RV00_GL002136"/>
<feature type="region of interest" description="Disordered" evidence="5">
    <location>
        <begin position="147"/>
        <end position="197"/>
    </location>
</feature>
<dbReference type="EMBL" id="JXKM01000004">
    <property type="protein sequence ID" value="OJG35992.1"/>
    <property type="molecule type" value="Genomic_DNA"/>
</dbReference>
<evidence type="ECO:0000256" key="6">
    <source>
        <dbReference type="SAM" id="Phobius"/>
    </source>
</evidence>
<dbReference type="SUPFAM" id="SSF53300">
    <property type="entry name" value="vWA-like"/>
    <property type="match status" value="1"/>
</dbReference>
<evidence type="ECO:0000256" key="1">
    <source>
        <dbReference type="ARBA" id="ARBA00022512"/>
    </source>
</evidence>
<feature type="compositionally biased region" description="Polar residues" evidence="5">
    <location>
        <begin position="184"/>
        <end position="197"/>
    </location>
</feature>